<comment type="caution">
    <text evidence="7">Lacks conserved residue(s) required for the propagation of feature annotation.</text>
</comment>
<dbReference type="SMART" id="SM00562">
    <property type="entry name" value="NDK"/>
    <property type="match status" value="1"/>
</dbReference>
<keyword evidence="6" id="KW-0418">Kinase</keyword>
<protein>
    <recommendedName>
        <fullName evidence="4">Nucleoside diphosphate kinase</fullName>
        <ecNumber evidence="3">2.7.4.6</ecNumber>
    </recommendedName>
</protein>
<evidence type="ECO:0000313" key="10">
    <source>
        <dbReference type="EMBL" id="TIA88907.1"/>
    </source>
</evidence>
<dbReference type="GO" id="GO:0006241">
    <property type="term" value="P:CTP biosynthetic process"/>
    <property type="evidence" value="ECO:0007669"/>
    <property type="project" value="InterPro"/>
</dbReference>
<dbReference type="CDD" id="cd04413">
    <property type="entry name" value="NDPk_I"/>
    <property type="match status" value="1"/>
</dbReference>
<dbReference type="EC" id="2.7.4.6" evidence="3"/>
<proteinExistence type="inferred from homology"/>
<organism evidence="10 11">
    <name type="scientific">Wallemia hederae</name>
    <dbReference type="NCBI Taxonomy" id="1540922"/>
    <lineage>
        <taxon>Eukaryota</taxon>
        <taxon>Fungi</taxon>
        <taxon>Dikarya</taxon>
        <taxon>Basidiomycota</taxon>
        <taxon>Wallemiomycotina</taxon>
        <taxon>Wallemiomycetes</taxon>
        <taxon>Wallemiales</taxon>
        <taxon>Wallemiaceae</taxon>
        <taxon>Wallemia</taxon>
    </lineage>
</organism>
<comment type="cofactor">
    <cofactor evidence="1">
        <name>Mg(2+)</name>
        <dbReference type="ChEBI" id="CHEBI:18420"/>
    </cofactor>
</comment>
<dbReference type="GO" id="GO:0006183">
    <property type="term" value="P:GTP biosynthetic process"/>
    <property type="evidence" value="ECO:0007669"/>
    <property type="project" value="InterPro"/>
</dbReference>
<keyword evidence="11" id="KW-1185">Reference proteome</keyword>
<dbReference type="InterPro" id="IPR001564">
    <property type="entry name" value="Nucleoside_diP_kinase"/>
</dbReference>
<dbReference type="SUPFAM" id="SSF54919">
    <property type="entry name" value="Nucleoside diphosphate kinase, NDK"/>
    <property type="match status" value="1"/>
</dbReference>
<accession>A0A4T0FK47</accession>
<evidence type="ECO:0000256" key="3">
    <source>
        <dbReference type="ARBA" id="ARBA00012966"/>
    </source>
</evidence>
<dbReference type="GO" id="GO:0006228">
    <property type="term" value="P:UTP biosynthetic process"/>
    <property type="evidence" value="ECO:0007669"/>
    <property type="project" value="InterPro"/>
</dbReference>
<evidence type="ECO:0000256" key="4">
    <source>
        <dbReference type="ARBA" id="ARBA00017632"/>
    </source>
</evidence>
<dbReference type="AlphaFoldDB" id="A0A4T0FK47"/>
<name>A0A4T0FK47_9BASI</name>
<evidence type="ECO:0000256" key="7">
    <source>
        <dbReference type="PROSITE-ProRule" id="PRU00706"/>
    </source>
</evidence>
<dbReference type="PRINTS" id="PR01243">
    <property type="entry name" value="NUCDPKINASE"/>
</dbReference>
<evidence type="ECO:0000256" key="6">
    <source>
        <dbReference type="ARBA" id="ARBA00022777"/>
    </source>
</evidence>
<keyword evidence="5" id="KW-0808">Transferase</keyword>
<dbReference type="NCBIfam" id="NF001908">
    <property type="entry name" value="PRK00668.1"/>
    <property type="match status" value="1"/>
</dbReference>
<evidence type="ECO:0000259" key="9">
    <source>
        <dbReference type="SMART" id="SM00562"/>
    </source>
</evidence>
<dbReference type="InterPro" id="IPR036850">
    <property type="entry name" value="NDK-like_dom_sf"/>
</dbReference>
<dbReference type="PANTHER" id="PTHR11349">
    <property type="entry name" value="NUCLEOSIDE DIPHOSPHATE KINASE"/>
    <property type="match status" value="1"/>
</dbReference>
<comment type="caution">
    <text evidence="10">The sequence shown here is derived from an EMBL/GenBank/DDBJ whole genome shotgun (WGS) entry which is preliminary data.</text>
</comment>
<dbReference type="GO" id="GO:0004550">
    <property type="term" value="F:nucleoside diphosphate kinase activity"/>
    <property type="evidence" value="ECO:0007669"/>
    <property type="project" value="UniProtKB-EC"/>
</dbReference>
<dbReference type="EMBL" id="SPNW01000032">
    <property type="protein sequence ID" value="TIA88907.1"/>
    <property type="molecule type" value="Genomic_DNA"/>
</dbReference>
<comment type="similarity">
    <text evidence="2 7 8">Belongs to the NDK family.</text>
</comment>
<dbReference type="FunFam" id="3.30.70.141:FF:000002">
    <property type="entry name" value="Nucleoside diphosphate kinase"/>
    <property type="match status" value="1"/>
</dbReference>
<dbReference type="Pfam" id="PF00334">
    <property type="entry name" value="NDK"/>
    <property type="match status" value="1"/>
</dbReference>
<evidence type="ECO:0000256" key="2">
    <source>
        <dbReference type="ARBA" id="ARBA00008142"/>
    </source>
</evidence>
<dbReference type="Proteomes" id="UP000310189">
    <property type="component" value="Unassembled WGS sequence"/>
</dbReference>
<dbReference type="OrthoDB" id="2162449at2759"/>
<dbReference type="Gene3D" id="3.30.70.141">
    <property type="entry name" value="Nucleoside diphosphate kinase-like domain"/>
    <property type="match status" value="1"/>
</dbReference>
<sequence length="212" mass="23177">MINPPARAFSTARPASSLRNVAYGVSAAAALGATAFVAQPVHLDAGARTIAARYGIMLYDSKRRSLNIFVDGVSRQIVGKIISRFEERGYKLVAVKSVTPSKELAKEHYVDLANRPFYPGLVDYITSGTPVVALVWEGKDVIRQGRRMVGATNPLQSDPGSIRGTYAVSVGRNIIHASDSFESATKEIGLWFNEKELSSYEPIAWPWIFSDN</sequence>
<evidence type="ECO:0000256" key="8">
    <source>
        <dbReference type="RuleBase" id="RU004011"/>
    </source>
</evidence>
<reference evidence="10 11" key="1">
    <citation type="submission" date="2019-03" db="EMBL/GenBank/DDBJ databases">
        <title>Sequencing 23 genomes of Wallemia ichthyophaga.</title>
        <authorList>
            <person name="Gostincar C."/>
        </authorList>
    </citation>
    <scope>NUCLEOTIDE SEQUENCE [LARGE SCALE GENOMIC DNA]</scope>
    <source>
        <strain evidence="10 11">EXF-5753</strain>
    </source>
</reference>
<dbReference type="InterPro" id="IPR034907">
    <property type="entry name" value="NDK-like_dom"/>
</dbReference>
<evidence type="ECO:0000256" key="5">
    <source>
        <dbReference type="ARBA" id="ARBA00022679"/>
    </source>
</evidence>
<evidence type="ECO:0000256" key="1">
    <source>
        <dbReference type="ARBA" id="ARBA00001946"/>
    </source>
</evidence>
<gene>
    <name evidence="10" type="ORF">E3P99_02321</name>
</gene>
<evidence type="ECO:0000313" key="11">
    <source>
        <dbReference type="Proteomes" id="UP000310189"/>
    </source>
</evidence>
<dbReference type="PROSITE" id="PS51374">
    <property type="entry name" value="NDPK_LIKE"/>
    <property type="match status" value="1"/>
</dbReference>
<feature type="domain" description="Nucleoside diphosphate kinase-like" evidence="9">
    <location>
        <begin position="71"/>
        <end position="199"/>
    </location>
</feature>